<dbReference type="InterPro" id="IPR002018">
    <property type="entry name" value="CarbesteraseB"/>
</dbReference>
<name>A0A8J2LFU7_9HEXA</name>
<feature type="chain" id="PRO_5035489229" description="Carboxylic ester hydrolase" evidence="3">
    <location>
        <begin position="23"/>
        <end position="583"/>
    </location>
</feature>
<evidence type="ECO:0000256" key="3">
    <source>
        <dbReference type="RuleBase" id="RU361235"/>
    </source>
</evidence>
<keyword evidence="3" id="KW-0378">Hydrolase</keyword>
<dbReference type="Pfam" id="PF00135">
    <property type="entry name" value="COesterase"/>
    <property type="match status" value="1"/>
</dbReference>
<keyword evidence="1" id="KW-0719">Serine esterase</keyword>
<feature type="domain" description="Carboxylesterase type B" evidence="4">
    <location>
        <begin position="41"/>
        <end position="571"/>
    </location>
</feature>
<evidence type="ECO:0000256" key="1">
    <source>
        <dbReference type="ARBA" id="ARBA00022487"/>
    </source>
</evidence>
<accession>A0A8J2LFU7</accession>
<comment type="caution">
    <text evidence="5">The sequence shown here is derived from an EMBL/GenBank/DDBJ whole genome shotgun (WGS) entry which is preliminary data.</text>
</comment>
<dbReference type="AlphaFoldDB" id="A0A8J2LFU7"/>
<keyword evidence="2" id="KW-0325">Glycoprotein</keyword>
<dbReference type="PANTHER" id="PTHR11559">
    <property type="entry name" value="CARBOXYLESTERASE"/>
    <property type="match status" value="1"/>
</dbReference>
<evidence type="ECO:0000256" key="2">
    <source>
        <dbReference type="ARBA" id="ARBA00023180"/>
    </source>
</evidence>
<keyword evidence="3" id="KW-0732">Signal</keyword>
<dbReference type="EMBL" id="CAJVCH010524412">
    <property type="protein sequence ID" value="CAG7821884.1"/>
    <property type="molecule type" value="Genomic_DNA"/>
</dbReference>
<dbReference type="PROSITE" id="PS00122">
    <property type="entry name" value="CARBOXYLESTERASE_B_1"/>
    <property type="match status" value="1"/>
</dbReference>
<dbReference type="GO" id="GO:0052689">
    <property type="term" value="F:carboxylic ester hydrolase activity"/>
    <property type="evidence" value="ECO:0007669"/>
    <property type="project" value="UniProtKB-KW"/>
</dbReference>
<organism evidence="5 6">
    <name type="scientific">Allacma fusca</name>
    <dbReference type="NCBI Taxonomy" id="39272"/>
    <lineage>
        <taxon>Eukaryota</taxon>
        <taxon>Metazoa</taxon>
        <taxon>Ecdysozoa</taxon>
        <taxon>Arthropoda</taxon>
        <taxon>Hexapoda</taxon>
        <taxon>Collembola</taxon>
        <taxon>Symphypleona</taxon>
        <taxon>Sminthuridae</taxon>
        <taxon>Allacma</taxon>
    </lineage>
</organism>
<dbReference type="OrthoDB" id="6846267at2759"/>
<dbReference type="InterPro" id="IPR019826">
    <property type="entry name" value="Carboxylesterase_B_AS"/>
</dbReference>
<dbReference type="InterPro" id="IPR050309">
    <property type="entry name" value="Type-B_Carboxylest/Lipase"/>
</dbReference>
<dbReference type="EC" id="3.1.1.-" evidence="3"/>
<sequence length="583" mass="65748">MIVVKAFVFNLMCSAFSFLCDSENPYPEVRNDPRPGTRGSAPIVELKAGKIRGYLMSSSEGRIIYAFESIPYAEPPVNNLRFQPPVPIKSWDKVLDATRLPPMCLQVNPSQLFRTVGQEDCLYLNVYTTRKIETLDGSGGHNISKKIPVVVWVHGGAFSFGYSGDYGPSYLLNKELVLVTLNYRVGVLGFLSTGDSICPGNNGLKDQALAIKWVYENIEKFGGNVKRITLMGQSAGGVSTHLHMLSKGSRNYFQAAASLSGTAFVHWAIQRPEQARSITLKMARIQGCPTTNTHVIHECLKRQNPVFLVANQLNLQDWTPFPAILFAPVIEQESNASFISAHPDVLYSKKDVPQIPWITSTTSQEGYLVLLLLKGLLKLGTFRREWYKLAPLSLNYESFVTAVPHKITTKVKQFYFGDRSPMDVSLDELSEVFSDRFFTFGFEKGLREHSQIAETYGYLWKYKGKYNIANSIGIPSSKWGVGHGEDVFYIFNSSSSYTGFAQTDPEYVISQVIVNVMHNFFALREPLYEDKSGRQDRIWSPVRNTRPIQVLQFDHDIRMISSPHQKTVDFWLSLNLSDTRGFE</sequence>
<keyword evidence="6" id="KW-1185">Reference proteome</keyword>
<gene>
    <name evidence="5" type="ORF">AFUS01_LOCUS32189</name>
</gene>
<protein>
    <recommendedName>
        <fullName evidence="3">Carboxylic ester hydrolase</fullName>
        <ecNumber evidence="3">3.1.1.-</ecNumber>
    </recommendedName>
</protein>
<evidence type="ECO:0000313" key="5">
    <source>
        <dbReference type="EMBL" id="CAG7821884.1"/>
    </source>
</evidence>
<evidence type="ECO:0000259" key="4">
    <source>
        <dbReference type="Pfam" id="PF00135"/>
    </source>
</evidence>
<proteinExistence type="inferred from homology"/>
<dbReference type="Proteomes" id="UP000708208">
    <property type="component" value="Unassembled WGS sequence"/>
</dbReference>
<feature type="signal peptide" evidence="3">
    <location>
        <begin position="1"/>
        <end position="22"/>
    </location>
</feature>
<evidence type="ECO:0000313" key="6">
    <source>
        <dbReference type="Proteomes" id="UP000708208"/>
    </source>
</evidence>
<reference evidence="5" key="1">
    <citation type="submission" date="2021-06" db="EMBL/GenBank/DDBJ databases">
        <authorList>
            <person name="Hodson N. C."/>
            <person name="Mongue J. A."/>
            <person name="Jaron S. K."/>
        </authorList>
    </citation>
    <scope>NUCLEOTIDE SEQUENCE</scope>
</reference>
<comment type="similarity">
    <text evidence="3">Belongs to the type-B carboxylesterase/lipase family.</text>
</comment>